<comment type="caution">
    <text evidence="5">The sequence shown here is derived from an EMBL/GenBank/DDBJ whole genome shotgun (WGS) entry which is preliminary data.</text>
</comment>
<reference evidence="5" key="1">
    <citation type="submission" date="2023-06" db="EMBL/GenBank/DDBJ databases">
        <title>Genome-scale phylogeny and comparative genomics of the fungal order Sordariales.</title>
        <authorList>
            <consortium name="Lawrence Berkeley National Laboratory"/>
            <person name="Hensen N."/>
            <person name="Bonometti L."/>
            <person name="Westerberg I."/>
            <person name="Brannstrom I.O."/>
            <person name="Guillou S."/>
            <person name="Cros-Aarteil S."/>
            <person name="Calhoun S."/>
            <person name="Haridas S."/>
            <person name="Kuo A."/>
            <person name="Mondo S."/>
            <person name="Pangilinan J."/>
            <person name="Riley R."/>
            <person name="Labutti K."/>
            <person name="Andreopoulos B."/>
            <person name="Lipzen A."/>
            <person name="Chen C."/>
            <person name="Yanf M."/>
            <person name="Daum C."/>
            <person name="Ng V."/>
            <person name="Clum A."/>
            <person name="Steindorff A."/>
            <person name="Ohm R."/>
            <person name="Martin F."/>
            <person name="Silar P."/>
            <person name="Natvig D."/>
            <person name="Lalanne C."/>
            <person name="Gautier V."/>
            <person name="Ament-Velasquez S.L."/>
            <person name="Kruys A."/>
            <person name="Hutchinson M.I."/>
            <person name="Powell A.J."/>
            <person name="Barry K."/>
            <person name="Miller A.N."/>
            <person name="Grigoriev I.V."/>
            <person name="Debuchy R."/>
            <person name="Gladieux P."/>
            <person name="Thoren M.H."/>
            <person name="Johannesson H."/>
        </authorList>
    </citation>
    <scope>NUCLEOTIDE SEQUENCE</scope>
    <source>
        <strain evidence="5">CBS 606.72</strain>
    </source>
</reference>
<dbReference type="SUPFAM" id="SSF48403">
    <property type="entry name" value="Ankyrin repeat"/>
    <property type="match status" value="2"/>
</dbReference>
<feature type="repeat" description="ANK" evidence="3">
    <location>
        <begin position="458"/>
        <end position="490"/>
    </location>
</feature>
<dbReference type="Proteomes" id="UP001175000">
    <property type="component" value="Unassembled WGS sequence"/>
</dbReference>
<dbReference type="InterPro" id="IPR036770">
    <property type="entry name" value="Ankyrin_rpt-contain_sf"/>
</dbReference>
<dbReference type="PANTHER" id="PTHR24189">
    <property type="entry name" value="MYOTROPHIN"/>
    <property type="match status" value="1"/>
</dbReference>
<evidence type="ECO:0000256" key="1">
    <source>
        <dbReference type="ARBA" id="ARBA00022737"/>
    </source>
</evidence>
<accession>A0AA39WXH2</accession>
<sequence>MDPFTVVGTLGATVNILEASVRLSHGLMQTIQSWKNAPDEILALNNTIAVFSVLLERVKETCLVMEQSDHDSGTARFHAVLDYQLRAAGSSLGKLSGYAEQLVVSRKAVQRTRWIKLRSAVKEETRRIREMHSTIDSILTSYIAGSVTQTHDAIQLVVTGIQSLKRRSSSASSLSTQTETKAEKSGQIMNRESFSLLSQGEGPGREPVAIHAQYLVARCSVGCPCQCHSNPGAPDLNLNPFGSLVGSLFVSYFGSLDGRHVECDKSTCRNRGRSYAEVTYIFPRWMMHYSLHVAVSKKATGGPTFGLILRRRVEARVGSTHFGVQSGNSALLKAALERDRESVNDVFFADGATALFVAVGFRRVDAVQILLAYGADANVHNDNGVSAGRAAALEVLAETAPPATLEQWRRLLPISRYIEELDLPHPTLIITEQRFGDLELALRGLPNWQSAINSYDRAGYTPVYWAARRGNAAAVRTLLRLGADVNTATVHNKLTPLMISLTSKNWRGCFQLLLRNGADPSRTDVYGRNAFHWACTNGRLAAVKQMLRAGMHVDDETVPWGFTGLMYAVSSVDVARFLLDHGADVNHRSPDDDTPLSLAMIYRSHDGLRLLLERGVDYSTIDHTDGSTVLHFAAVSDAETMSILGTHGLRGLDLSLKNKAGQTARQCFEARSDIDKGLREAFEMLLDSVVAANQTLHALPSDQDSEGEESESASDDAFSDALEYHVDMNGTTAQLPVQAAGN</sequence>
<dbReference type="SMART" id="SM00248">
    <property type="entry name" value="ANK"/>
    <property type="match status" value="7"/>
</dbReference>
<dbReference type="EMBL" id="JAULSU010000003">
    <property type="protein sequence ID" value="KAK0623417.1"/>
    <property type="molecule type" value="Genomic_DNA"/>
</dbReference>
<feature type="compositionally biased region" description="Acidic residues" evidence="4">
    <location>
        <begin position="703"/>
        <end position="718"/>
    </location>
</feature>
<dbReference type="Gene3D" id="1.25.40.20">
    <property type="entry name" value="Ankyrin repeat-containing domain"/>
    <property type="match status" value="3"/>
</dbReference>
<evidence type="ECO:0000256" key="4">
    <source>
        <dbReference type="SAM" id="MobiDB-lite"/>
    </source>
</evidence>
<dbReference type="Pfam" id="PF12796">
    <property type="entry name" value="Ank_2"/>
    <property type="match status" value="1"/>
</dbReference>
<keyword evidence="1" id="KW-0677">Repeat</keyword>
<dbReference type="PRINTS" id="PR01415">
    <property type="entry name" value="ANKYRIN"/>
</dbReference>
<dbReference type="PROSITE" id="PS50088">
    <property type="entry name" value="ANK_REPEAT"/>
    <property type="match status" value="4"/>
</dbReference>
<keyword evidence="2 3" id="KW-0040">ANK repeat</keyword>
<proteinExistence type="predicted"/>
<dbReference type="PROSITE" id="PS50297">
    <property type="entry name" value="ANK_REP_REGION"/>
    <property type="match status" value="2"/>
</dbReference>
<feature type="repeat" description="ANK" evidence="3">
    <location>
        <begin position="591"/>
        <end position="623"/>
    </location>
</feature>
<evidence type="ECO:0000256" key="2">
    <source>
        <dbReference type="ARBA" id="ARBA00023043"/>
    </source>
</evidence>
<dbReference type="AlphaFoldDB" id="A0AA39WXH2"/>
<dbReference type="InterPro" id="IPR050745">
    <property type="entry name" value="Multifunctional_regulatory"/>
</dbReference>
<evidence type="ECO:0000256" key="3">
    <source>
        <dbReference type="PROSITE-ProRule" id="PRU00023"/>
    </source>
</evidence>
<evidence type="ECO:0000313" key="5">
    <source>
        <dbReference type="EMBL" id="KAK0623417.1"/>
    </source>
</evidence>
<gene>
    <name evidence="5" type="ORF">B0T14DRAFT_564778</name>
</gene>
<organism evidence="5 6">
    <name type="scientific">Immersiella caudata</name>
    <dbReference type="NCBI Taxonomy" id="314043"/>
    <lineage>
        <taxon>Eukaryota</taxon>
        <taxon>Fungi</taxon>
        <taxon>Dikarya</taxon>
        <taxon>Ascomycota</taxon>
        <taxon>Pezizomycotina</taxon>
        <taxon>Sordariomycetes</taxon>
        <taxon>Sordariomycetidae</taxon>
        <taxon>Sordariales</taxon>
        <taxon>Lasiosphaeriaceae</taxon>
        <taxon>Immersiella</taxon>
    </lineage>
</organism>
<keyword evidence="6" id="KW-1185">Reference proteome</keyword>
<protein>
    <submittedName>
        <fullName evidence="5">Ankyrin repeat-containing domain protein</fullName>
    </submittedName>
</protein>
<name>A0AA39WXH2_9PEZI</name>
<dbReference type="InterPro" id="IPR002110">
    <property type="entry name" value="Ankyrin_rpt"/>
</dbReference>
<evidence type="ECO:0000313" key="6">
    <source>
        <dbReference type="Proteomes" id="UP001175000"/>
    </source>
</evidence>
<feature type="region of interest" description="Disordered" evidence="4">
    <location>
        <begin position="699"/>
        <end position="721"/>
    </location>
</feature>
<feature type="repeat" description="ANK" evidence="3">
    <location>
        <begin position="526"/>
        <end position="558"/>
    </location>
</feature>
<dbReference type="Pfam" id="PF00023">
    <property type="entry name" value="Ank"/>
    <property type="match status" value="2"/>
</dbReference>
<feature type="repeat" description="ANK" evidence="3">
    <location>
        <begin position="350"/>
        <end position="382"/>
    </location>
</feature>